<feature type="transmembrane region" description="Helical" evidence="6">
    <location>
        <begin position="200"/>
        <end position="218"/>
    </location>
</feature>
<keyword evidence="5 6" id="KW-0472">Membrane</keyword>
<dbReference type="PANTHER" id="PTHR45649">
    <property type="entry name" value="AMINO-ACID PERMEASE BAT1"/>
    <property type="match status" value="1"/>
</dbReference>
<name>A0AAW0D3B8_9AGAR</name>
<accession>A0AAW0D3B8</accession>
<feature type="transmembrane region" description="Helical" evidence="6">
    <location>
        <begin position="324"/>
        <end position="349"/>
    </location>
</feature>
<feature type="transmembrane region" description="Helical" evidence="6">
    <location>
        <begin position="283"/>
        <end position="304"/>
    </location>
</feature>
<dbReference type="InterPro" id="IPR002293">
    <property type="entry name" value="AA/rel_permease1"/>
</dbReference>
<feature type="transmembrane region" description="Helical" evidence="6">
    <location>
        <begin position="78"/>
        <end position="97"/>
    </location>
</feature>
<feature type="transmembrane region" description="Helical" evidence="6">
    <location>
        <begin position="43"/>
        <end position="66"/>
    </location>
</feature>
<comment type="subcellular location">
    <subcellularLocation>
        <location evidence="1">Membrane</location>
        <topology evidence="1">Multi-pass membrane protein</topology>
    </subcellularLocation>
</comment>
<feature type="transmembrane region" description="Helical" evidence="6">
    <location>
        <begin position="135"/>
        <end position="156"/>
    </location>
</feature>
<reference evidence="7 8" key="1">
    <citation type="submission" date="2024-01" db="EMBL/GenBank/DDBJ databases">
        <title>A draft genome for a cacao thread blight-causing isolate of Paramarasmius palmivorus.</title>
        <authorList>
            <person name="Baruah I.K."/>
            <person name="Bukari Y."/>
            <person name="Amoako-Attah I."/>
            <person name="Meinhardt L.W."/>
            <person name="Bailey B.A."/>
            <person name="Cohen S.P."/>
        </authorList>
    </citation>
    <scope>NUCLEOTIDE SEQUENCE [LARGE SCALE GENOMIC DNA]</scope>
    <source>
        <strain evidence="7 8">GH-12</strain>
    </source>
</reference>
<dbReference type="PANTHER" id="PTHR45649:SF4">
    <property type="entry name" value="TRANSPORTER, PUTATIVE (EUROFUNG)-RELATED"/>
    <property type="match status" value="1"/>
</dbReference>
<dbReference type="GO" id="GO:0022857">
    <property type="term" value="F:transmembrane transporter activity"/>
    <property type="evidence" value="ECO:0007669"/>
    <property type="project" value="InterPro"/>
</dbReference>
<evidence type="ECO:0000313" key="7">
    <source>
        <dbReference type="EMBL" id="KAK7045415.1"/>
    </source>
</evidence>
<keyword evidence="2" id="KW-0813">Transport</keyword>
<dbReference type="PIRSF" id="PIRSF006060">
    <property type="entry name" value="AA_transporter"/>
    <property type="match status" value="1"/>
</dbReference>
<evidence type="ECO:0000256" key="3">
    <source>
        <dbReference type="ARBA" id="ARBA00022692"/>
    </source>
</evidence>
<evidence type="ECO:0000256" key="1">
    <source>
        <dbReference type="ARBA" id="ARBA00004141"/>
    </source>
</evidence>
<keyword evidence="4 6" id="KW-1133">Transmembrane helix</keyword>
<dbReference type="EMBL" id="JAYKXP010000025">
    <property type="protein sequence ID" value="KAK7045415.1"/>
    <property type="molecule type" value="Genomic_DNA"/>
</dbReference>
<comment type="caution">
    <text evidence="7">The sequence shown here is derived from an EMBL/GenBank/DDBJ whole genome shotgun (WGS) entry which is preliminary data.</text>
</comment>
<feature type="transmembrane region" description="Helical" evidence="6">
    <location>
        <begin position="377"/>
        <end position="397"/>
    </location>
</feature>
<evidence type="ECO:0000256" key="5">
    <source>
        <dbReference type="ARBA" id="ARBA00023136"/>
    </source>
</evidence>
<feature type="transmembrane region" description="Helical" evidence="6">
    <location>
        <begin position="479"/>
        <end position="498"/>
    </location>
</feature>
<dbReference type="Gene3D" id="1.20.1740.10">
    <property type="entry name" value="Amino acid/polyamine transporter I"/>
    <property type="match status" value="1"/>
</dbReference>
<sequence>MVPDKDQKIPLEDVIGDGHWGDTSHDVRDMQRLGKKQEFKRNFGFWGTLGFVSIYMATWEFVLVSLSAGFINGGFAGLFWTFIGTVTCYASIVASLAELESMAPTSGGQYHWVSEFAPPKYQKFLSYSAGWMSTLGWLASMASSVFVCTTLIEISAEVVQPDFGFTSWQYTLIMLGFIVITIGFNTVGSKTLPTLEALSLVGHVLGFFVVVLVCWAMCRPLNTATDVFTQFVNSGGWSNVGTACLVSQVAVMYCNLGSDSIVHISEEVEDASLIVPRAMWWSYVFNVVLGIIMLITMLFCIGSLEDTLEADAPYLNLFINTGSQGVALFLTIILFILIFAGNITTLATVSRELWAFSRDKGFPFSRWISRMNREYDIPFNSVYISSVGAAILCLINLGSTLAFNIIVSLSLLALLSTYMISIGCVLLLRIKGEPLPPARWSLGRFGLPINAFAFLYSAFVIVFSCFPTSLPVGLGDANWAPAIWVAVMVLSVVTYELHGKKHFTPPVMFVEGKRMEGVGIQATD</sequence>
<feature type="transmembrane region" description="Helical" evidence="6">
    <location>
        <begin position="449"/>
        <end position="473"/>
    </location>
</feature>
<organism evidence="7 8">
    <name type="scientific">Paramarasmius palmivorus</name>
    <dbReference type="NCBI Taxonomy" id="297713"/>
    <lineage>
        <taxon>Eukaryota</taxon>
        <taxon>Fungi</taxon>
        <taxon>Dikarya</taxon>
        <taxon>Basidiomycota</taxon>
        <taxon>Agaricomycotina</taxon>
        <taxon>Agaricomycetes</taxon>
        <taxon>Agaricomycetidae</taxon>
        <taxon>Agaricales</taxon>
        <taxon>Marasmiineae</taxon>
        <taxon>Marasmiaceae</taxon>
        <taxon>Paramarasmius</taxon>
    </lineage>
</organism>
<evidence type="ECO:0000256" key="4">
    <source>
        <dbReference type="ARBA" id="ARBA00022989"/>
    </source>
</evidence>
<dbReference type="GO" id="GO:0016020">
    <property type="term" value="C:membrane"/>
    <property type="evidence" value="ECO:0007669"/>
    <property type="project" value="UniProtKB-SubCell"/>
</dbReference>
<evidence type="ECO:0000313" key="8">
    <source>
        <dbReference type="Proteomes" id="UP001383192"/>
    </source>
</evidence>
<dbReference type="Proteomes" id="UP001383192">
    <property type="component" value="Unassembled WGS sequence"/>
</dbReference>
<feature type="transmembrane region" description="Helical" evidence="6">
    <location>
        <begin position="168"/>
        <end position="188"/>
    </location>
</feature>
<dbReference type="Pfam" id="PF13520">
    <property type="entry name" value="AA_permease_2"/>
    <property type="match status" value="1"/>
</dbReference>
<keyword evidence="8" id="KW-1185">Reference proteome</keyword>
<proteinExistence type="predicted"/>
<keyword evidence="3 6" id="KW-0812">Transmembrane</keyword>
<evidence type="ECO:0000256" key="6">
    <source>
        <dbReference type="SAM" id="Phobius"/>
    </source>
</evidence>
<evidence type="ECO:0000256" key="2">
    <source>
        <dbReference type="ARBA" id="ARBA00022448"/>
    </source>
</evidence>
<gene>
    <name evidence="7" type="primary">TPO5_3</name>
    <name evidence="7" type="ORF">VNI00_007668</name>
</gene>
<protein>
    <submittedName>
        <fullName evidence="7">Polyamine transporter tpo5</fullName>
    </submittedName>
</protein>
<feature type="transmembrane region" description="Helical" evidence="6">
    <location>
        <begin position="403"/>
        <end position="428"/>
    </location>
</feature>
<dbReference type="AlphaFoldDB" id="A0AAW0D3B8"/>